<dbReference type="InterPro" id="IPR048466">
    <property type="entry name" value="DNA_pol3_delta-like_C"/>
</dbReference>
<dbReference type="SUPFAM" id="SSF52540">
    <property type="entry name" value="P-loop containing nucleoside triphosphate hydrolases"/>
    <property type="match status" value="1"/>
</dbReference>
<keyword evidence="5" id="KW-0235">DNA replication</keyword>
<dbReference type="PANTHER" id="PTHR34388">
    <property type="entry name" value="DNA POLYMERASE III SUBUNIT DELTA"/>
    <property type="match status" value="1"/>
</dbReference>
<keyword evidence="6" id="KW-0239">DNA-directed DNA polymerase</keyword>
<evidence type="ECO:0000256" key="5">
    <source>
        <dbReference type="ARBA" id="ARBA00022705"/>
    </source>
</evidence>
<dbReference type="Proteomes" id="UP000290106">
    <property type="component" value="Unassembled WGS sequence"/>
</dbReference>
<comment type="catalytic activity">
    <reaction evidence="8">
        <text>DNA(n) + a 2'-deoxyribonucleoside 5'-triphosphate = DNA(n+1) + diphosphate</text>
        <dbReference type="Rhea" id="RHEA:22508"/>
        <dbReference type="Rhea" id="RHEA-COMP:17339"/>
        <dbReference type="Rhea" id="RHEA-COMP:17340"/>
        <dbReference type="ChEBI" id="CHEBI:33019"/>
        <dbReference type="ChEBI" id="CHEBI:61560"/>
        <dbReference type="ChEBI" id="CHEBI:173112"/>
        <dbReference type="EC" id="2.7.7.7"/>
    </reaction>
</comment>
<evidence type="ECO:0000256" key="2">
    <source>
        <dbReference type="ARBA" id="ARBA00017703"/>
    </source>
</evidence>
<evidence type="ECO:0000256" key="6">
    <source>
        <dbReference type="ARBA" id="ARBA00022932"/>
    </source>
</evidence>
<dbReference type="GO" id="GO:0009360">
    <property type="term" value="C:DNA polymerase III complex"/>
    <property type="evidence" value="ECO:0007669"/>
    <property type="project" value="InterPro"/>
</dbReference>
<evidence type="ECO:0000256" key="4">
    <source>
        <dbReference type="ARBA" id="ARBA00022695"/>
    </source>
</evidence>
<reference evidence="11 12" key="1">
    <citation type="submission" date="2019-01" db="EMBL/GenBank/DDBJ databases">
        <title>Blautia sp. nov. KGMB01111 isolated human feces.</title>
        <authorList>
            <person name="Park J.-E."/>
            <person name="Kim J.-S."/>
            <person name="Park S.-H."/>
        </authorList>
    </citation>
    <scope>NUCLEOTIDE SEQUENCE [LARGE SCALE GENOMIC DNA]</scope>
    <source>
        <strain evidence="11 12">KGMB01111</strain>
    </source>
</reference>
<dbReference type="EMBL" id="SDKC01000001">
    <property type="protein sequence ID" value="RXS75862.1"/>
    <property type="molecule type" value="Genomic_DNA"/>
</dbReference>
<evidence type="ECO:0000256" key="3">
    <source>
        <dbReference type="ARBA" id="ARBA00022679"/>
    </source>
</evidence>
<dbReference type="InterPro" id="IPR010372">
    <property type="entry name" value="DNA_pol3_delta_N"/>
</dbReference>
<evidence type="ECO:0000313" key="12">
    <source>
        <dbReference type="Proteomes" id="UP000290106"/>
    </source>
</evidence>
<dbReference type="EC" id="2.7.7.7" evidence="1"/>
<accession>A0A4Q1RJH9</accession>
<keyword evidence="4 11" id="KW-0548">Nucleotidyltransferase</keyword>
<dbReference type="AlphaFoldDB" id="A0A4Q1RJH9"/>
<evidence type="ECO:0000256" key="8">
    <source>
        <dbReference type="ARBA" id="ARBA00049244"/>
    </source>
</evidence>
<dbReference type="Gene3D" id="1.20.272.10">
    <property type="match status" value="1"/>
</dbReference>
<evidence type="ECO:0000313" key="11">
    <source>
        <dbReference type="EMBL" id="RXS75862.1"/>
    </source>
</evidence>
<dbReference type="GO" id="GO:0003677">
    <property type="term" value="F:DNA binding"/>
    <property type="evidence" value="ECO:0007669"/>
    <property type="project" value="InterPro"/>
</dbReference>
<evidence type="ECO:0000256" key="1">
    <source>
        <dbReference type="ARBA" id="ARBA00012417"/>
    </source>
</evidence>
<dbReference type="Pfam" id="PF06144">
    <property type="entry name" value="DNA_pol3_delta"/>
    <property type="match status" value="1"/>
</dbReference>
<evidence type="ECO:0000256" key="7">
    <source>
        <dbReference type="ARBA" id="ARBA00034754"/>
    </source>
</evidence>
<feature type="domain" description="DNA polymerase III delta N-terminal" evidence="9">
    <location>
        <begin position="17"/>
        <end position="129"/>
    </location>
</feature>
<dbReference type="Gene3D" id="1.10.8.60">
    <property type="match status" value="1"/>
</dbReference>
<evidence type="ECO:0000259" key="9">
    <source>
        <dbReference type="Pfam" id="PF06144"/>
    </source>
</evidence>
<dbReference type="GO" id="GO:0003887">
    <property type="term" value="F:DNA-directed DNA polymerase activity"/>
    <property type="evidence" value="ECO:0007669"/>
    <property type="project" value="UniProtKB-KW"/>
</dbReference>
<dbReference type="NCBIfam" id="TIGR01128">
    <property type="entry name" value="holA"/>
    <property type="match status" value="1"/>
</dbReference>
<dbReference type="InterPro" id="IPR005790">
    <property type="entry name" value="DNA_polIII_delta"/>
</dbReference>
<dbReference type="Pfam" id="PF21694">
    <property type="entry name" value="DNA_pol3_delta_C"/>
    <property type="match status" value="1"/>
</dbReference>
<dbReference type="InterPro" id="IPR008921">
    <property type="entry name" value="DNA_pol3_clamp-load_cplx_C"/>
</dbReference>
<gene>
    <name evidence="11" type="primary">holA</name>
    <name evidence="11" type="ORF">ETP43_12030</name>
</gene>
<name>A0A4Q1RJH9_9FIRM</name>
<keyword evidence="3 11" id="KW-0808">Transferase</keyword>
<proteinExistence type="inferred from homology"/>
<keyword evidence="12" id="KW-1185">Reference proteome</keyword>
<organism evidence="11 12">
    <name type="scientific">Blautia faecicola</name>
    <dbReference type="NCBI Taxonomy" id="2509240"/>
    <lineage>
        <taxon>Bacteria</taxon>
        <taxon>Bacillati</taxon>
        <taxon>Bacillota</taxon>
        <taxon>Clostridia</taxon>
        <taxon>Lachnospirales</taxon>
        <taxon>Lachnospiraceae</taxon>
        <taxon>Blautia</taxon>
    </lineage>
</organism>
<evidence type="ECO:0000259" key="10">
    <source>
        <dbReference type="Pfam" id="PF21694"/>
    </source>
</evidence>
<feature type="domain" description="DNA polymerase III delta subunit-like C-terminal" evidence="10">
    <location>
        <begin position="204"/>
        <end position="323"/>
    </location>
</feature>
<protein>
    <recommendedName>
        <fullName evidence="2">DNA polymerase III subunit delta</fullName>
        <ecNumber evidence="1">2.7.7.7</ecNumber>
    </recommendedName>
</protein>
<dbReference type="PANTHER" id="PTHR34388:SF1">
    <property type="entry name" value="DNA POLYMERASE III SUBUNIT DELTA"/>
    <property type="match status" value="1"/>
</dbReference>
<dbReference type="SUPFAM" id="SSF48019">
    <property type="entry name" value="post-AAA+ oligomerization domain-like"/>
    <property type="match status" value="1"/>
</dbReference>
<dbReference type="Gene3D" id="3.40.50.300">
    <property type="entry name" value="P-loop containing nucleotide triphosphate hydrolases"/>
    <property type="match status" value="1"/>
</dbReference>
<comment type="similarity">
    <text evidence="7">Belongs to the DNA polymerase HolA subunit family.</text>
</comment>
<dbReference type="InterPro" id="IPR027417">
    <property type="entry name" value="P-loop_NTPase"/>
</dbReference>
<dbReference type="RefSeq" id="WP_022399948.1">
    <property type="nucleotide sequence ID" value="NZ_DAWBJR010000009.1"/>
</dbReference>
<dbReference type="OrthoDB" id="9775929at2"/>
<dbReference type="GO" id="GO:0006261">
    <property type="term" value="P:DNA-templated DNA replication"/>
    <property type="evidence" value="ECO:0007669"/>
    <property type="project" value="TreeGrafter"/>
</dbReference>
<comment type="caution">
    <text evidence="11">The sequence shown here is derived from an EMBL/GenBank/DDBJ whole genome shotgun (WGS) entry which is preliminary data.</text>
</comment>
<sequence>MKSVLEDIKNQEYKQAYLFFGEEGYLKKQYRDKLIQAWNPDGDTMNYSRFEGKGIDVKEVISLGETMPFFAERRIILMENTGFFKNQCPELTEYLNSLPDYLYLLFVEEEVDKRSKMFKTVKQIGRVVDFSVQDEKTLMRWVLGILKREGKQITQRDMERFLSKTGTDMSNIEKELEKLLCYTMDRSVITGEDIDAVCTTQINNRIFAMVQAVAEQNQKKALDLYYDLLALKEPPMRILFLLARQFNLLLQVKELQRLGCDQKTIASRTGLQSFVVRNYTGCTGRYTTAQLRQAVEDFTQTEEDVKTGRLSDVLSVELLIVKYARKNPV</sequence>